<accession>A0A2T9JEH0</accession>
<evidence type="ECO:0000313" key="3">
    <source>
        <dbReference type="Proteomes" id="UP000245073"/>
    </source>
</evidence>
<keyword evidence="3" id="KW-1185">Reference proteome</keyword>
<name>A0A2T9JEH0_9CAUL</name>
<feature type="transmembrane region" description="Helical" evidence="1">
    <location>
        <begin position="335"/>
        <end position="355"/>
    </location>
</feature>
<evidence type="ECO:0000256" key="1">
    <source>
        <dbReference type="SAM" id="Phobius"/>
    </source>
</evidence>
<dbReference type="EMBL" id="QDKQ01000077">
    <property type="protein sequence ID" value="PVM82067.1"/>
    <property type="molecule type" value="Genomic_DNA"/>
</dbReference>
<reference evidence="2 3" key="1">
    <citation type="submission" date="2018-04" db="EMBL/GenBank/DDBJ databases">
        <title>The genome sequence of Caulobacter sp. 744.</title>
        <authorList>
            <person name="Gao J."/>
            <person name="Sun J."/>
        </authorList>
    </citation>
    <scope>NUCLEOTIDE SEQUENCE [LARGE SCALE GENOMIC DNA]</scope>
    <source>
        <strain evidence="2 3">774</strain>
    </source>
</reference>
<keyword evidence="1" id="KW-0472">Membrane</keyword>
<organism evidence="2 3">
    <name type="scientific">Caulobacter endophyticus</name>
    <dbReference type="NCBI Taxonomy" id="2172652"/>
    <lineage>
        <taxon>Bacteria</taxon>
        <taxon>Pseudomonadati</taxon>
        <taxon>Pseudomonadota</taxon>
        <taxon>Alphaproteobacteria</taxon>
        <taxon>Caulobacterales</taxon>
        <taxon>Caulobacteraceae</taxon>
        <taxon>Caulobacter</taxon>
    </lineage>
</organism>
<keyword evidence="1" id="KW-1133">Transmembrane helix</keyword>
<protein>
    <submittedName>
        <fullName evidence="2">Uncharacterized protein</fullName>
    </submittedName>
</protein>
<gene>
    <name evidence="2" type="ORF">DDF67_23950</name>
</gene>
<feature type="transmembrane region" description="Helical" evidence="1">
    <location>
        <begin position="12"/>
        <end position="36"/>
    </location>
</feature>
<proteinExistence type="predicted"/>
<dbReference type="AlphaFoldDB" id="A0A2T9JEH0"/>
<evidence type="ECO:0000313" key="2">
    <source>
        <dbReference type="EMBL" id="PVM82067.1"/>
    </source>
</evidence>
<keyword evidence="1" id="KW-0812">Transmembrane</keyword>
<comment type="caution">
    <text evidence="2">The sequence shown here is derived from an EMBL/GenBank/DDBJ whole genome shotgun (WGS) entry which is preliminary data.</text>
</comment>
<sequence length="403" mass="44602">MRGGRDADLPQFASHAIGELVAITPSISGLCLFFVLKPQERGRIEAALRMNYESGIRPKGGSLVYVGPREARAYAVHAIRREWRAQIFDFLTEYAPGVFCEGDPSDLPTCELLVGENFPLFDDQADEGRQLIARLADVGRASWIFEEEEREEGMMFAPLSSRDEALENHAILAASRAVLEGSVHQLNHQAGDHRHVHGADYEFRETFGRWSILQMVSVYHQRINEARDQAARLFSSPWPLRVLKRLQRLTTTLGDTAIITREIEVFAETGMRAYRSGYELVARKFRPGEARLTLRDHVRGQLKLTAAALKPAGDELDSFIAAQGNLTNARANLQLQVIVFVFAIVSLVFGAVSGFEAGYNLWKDRQGPAAEEAPPAPISSTTVIINAPEGGSDAAVPSHARPR</sequence>
<dbReference type="Proteomes" id="UP000245073">
    <property type="component" value="Unassembled WGS sequence"/>
</dbReference>